<proteinExistence type="predicted"/>
<sequence length="303" mass="34669">MQLIHTRWYYSLLWLLLFLPGAVVMAAEPSIQRFAPKPFGYQMGDVIRHRIVVRTDENFALVREALPRTGALDYWLELQSVSVEESAGGQKYVILLDYQVFYAPLDVRALELPELEIKLASETQTRSLKLPAWEFTISPILETMGARFSESGVYMREDAAPLLRTASSHRQRLFIWLATGLVLAATATGRSIWLRGSRQPFRRALVQLRRLARHGDTDSMYEGVRCVHRAFNEVAGESVFADTLDRLFQKQPGLEGLRQRIENFYQQSRKLFFADPALADNASDRMGFAELKHLCRDCARALK</sequence>
<keyword evidence="1" id="KW-0472">Membrane</keyword>
<dbReference type="Proteomes" id="UP001204445">
    <property type="component" value="Unassembled WGS sequence"/>
</dbReference>
<dbReference type="RefSeq" id="WP_259053529.1">
    <property type="nucleotide sequence ID" value="NZ_JANUCT010000001.1"/>
</dbReference>
<dbReference type="AlphaFoldDB" id="A0AAE3L0K4"/>
<dbReference type="EMBL" id="JANUCT010000001">
    <property type="protein sequence ID" value="MCS3902155.1"/>
    <property type="molecule type" value="Genomic_DNA"/>
</dbReference>
<evidence type="ECO:0000313" key="3">
    <source>
        <dbReference type="Proteomes" id="UP001204445"/>
    </source>
</evidence>
<keyword evidence="1" id="KW-0812">Transmembrane</keyword>
<protein>
    <submittedName>
        <fullName evidence="2">MxaA protein</fullName>
    </submittedName>
</protein>
<reference evidence="2" key="1">
    <citation type="submission" date="2022-08" db="EMBL/GenBank/DDBJ databases">
        <title>Genomic Encyclopedia of Type Strains, Phase III (KMG-III): the genomes of soil and plant-associated and newly described type strains.</title>
        <authorList>
            <person name="Whitman W."/>
        </authorList>
    </citation>
    <scope>NUCLEOTIDE SEQUENCE</scope>
    <source>
        <strain evidence="2">HMT 1</strain>
    </source>
</reference>
<gene>
    <name evidence="2" type="ORF">J2T55_000147</name>
</gene>
<accession>A0AAE3L0K4</accession>
<evidence type="ECO:0000313" key="2">
    <source>
        <dbReference type="EMBL" id="MCS3902155.1"/>
    </source>
</evidence>
<name>A0AAE3L0K4_9GAMM</name>
<keyword evidence="1" id="KW-1133">Transmembrane helix</keyword>
<organism evidence="2 3">
    <name type="scientific">Methylohalomonas lacus</name>
    <dbReference type="NCBI Taxonomy" id="398773"/>
    <lineage>
        <taxon>Bacteria</taxon>
        <taxon>Pseudomonadati</taxon>
        <taxon>Pseudomonadota</taxon>
        <taxon>Gammaproteobacteria</taxon>
        <taxon>Methylohalomonadales</taxon>
        <taxon>Methylohalomonadaceae</taxon>
        <taxon>Methylohalomonas</taxon>
    </lineage>
</organism>
<comment type="caution">
    <text evidence="2">The sequence shown here is derived from an EMBL/GenBank/DDBJ whole genome shotgun (WGS) entry which is preliminary data.</text>
</comment>
<keyword evidence="3" id="KW-1185">Reference proteome</keyword>
<evidence type="ECO:0000256" key="1">
    <source>
        <dbReference type="SAM" id="Phobius"/>
    </source>
</evidence>
<feature type="transmembrane region" description="Helical" evidence="1">
    <location>
        <begin position="173"/>
        <end position="193"/>
    </location>
</feature>